<dbReference type="EMBL" id="JAQQWP010000008">
    <property type="protein sequence ID" value="KAK8105551.1"/>
    <property type="molecule type" value="Genomic_DNA"/>
</dbReference>
<protein>
    <submittedName>
        <fullName evidence="2">Uncharacterized protein</fullName>
    </submittedName>
</protein>
<evidence type="ECO:0000313" key="3">
    <source>
        <dbReference type="Proteomes" id="UP001392437"/>
    </source>
</evidence>
<sequence>MKYSKLLLAIVGLVTASPVDMGPYKPESNVDAAFSPFVEEYYRISEDKAATSSFTNFWPADGVLIAAGKPFKGSASILAVKQNLLPPDGNKAWWHLIKGANVVSEDATTKTINAKIIIQTIYTPGNCSQAQGNAAFTVAKDADGVPNWTPHTGNLLTYNLTVNTIQTPTDEACTTA</sequence>
<keyword evidence="1" id="KW-0732">Signal</keyword>
<feature type="signal peptide" evidence="1">
    <location>
        <begin position="1"/>
        <end position="16"/>
    </location>
</feature>
<evidence type="ECO:0000256" key="1">
    <source>
        <dbReference type="SAM" id="SignalP"/>
    </source>
</evidence>
<evidence type="ECO:0000313" key="2">
    <source>
        <dbReference type="EMBL" id="KAK8105551.1"/>
    </source>
</evidence>
<reference evidence="2 3" key="1">
    <citation type="submission" date="2023-01" db="EMBL/GenBank/DDBJ databases">
        <title>Analysis of 21 Apiospora genomes using comparative genomics revels a genus with tremendous synthesis potential of carbohydrate active enzymes and secondary metabolites.</title>
        <authorList>
            <person name="Sorensen T."/>
        </authorList>
    </citation>
    <scope>NUCLEOTIDE SEQUENCE [LARGE SCALE GENOMIC DNA]</scope>
    <source>
        <strain evidence="2 3">CBS 117206</strain>
    </source>
</reference>
<feature type="chain" id="PRO_5043687757" evidence="1">
    <location>
        <begin position="17"/>
        <end position="176"/>
    </location>
</feature>
<accession>A0AAW0QK43</accession>
<dbReference type="Proteomes" id="UP001392437">
    <property type="component" value="Unassembled WGS sequence"/>
</dbReference>
<organism evidence="2 3">
    <name type="scientific">Apiospora kogelbergensis</name>
    <dbReference type="NCBI Taxonomy" id="1337665"/>
    <lineage>
        <taxon>Eukaryota</taxon>
        <taxon>Fungi</taxon>
        <taxon>Dikarya</taxon>
        <taxon>Ascomycota</taxon>
        <taxon>Pezizomycotina</taxon>
        <taxon>Sordariomycetes</taxon>
        <taxon>Xylariomycetidae</taxon>
        <taxon>Amphisphaeriales</taxon>
        <taxon>Apiosporaceae</taxon>
        <taxon>Apiospora</taxon>
    </lineage>
</organism>
<name>A0AAW0QK43_9PEZI</name>
<gene>
    <name evidence="2" type="ORF">PG999_008910</name>
</gene>
<dbReference type="AlphaFoldDB" id="A0AAW0QK43"/>
<comment type="caution">
    <text evidence="2">The sequence shown here is derived from an EMBL/GenBank/DDBJ whole genome shotgun (WGS) entry which is preliminary data.</text>
</comment>
<proteinExistence type="predicted"/>
<keyword evidence="3" id="KW-1185">Reference proteome</keyword>